<evidence type="ECO:0000256" key="5">
    <source>
        <dbReference type="SAM" id="Phobius"/>
    </source>
</evidence>
<evidence type="ECO:0000256" key="1">
    <source>
        <dbReference type="ARBA" id="ARBA00004141"/>
    </source>
</evidence>
<evidence type="ECO:0000259" key="6">
    <source>
        <dbReference type="Pfam" id="PF13515"/>
    </source>
</evidence>
<feature type="transmembrane region" description="Helical" evidence="5">
    <location>
        <begin position="12"/>
        <end position="35"/>
    </location>
</feature>
<feature type="transmembrane region" description="Helical" evidence="5">
    <location>
        <begin position="667"/>
        <end position="685"/>
    </location>
</feature>
<feature type="transmembrane region" description="Helical" evidence="5">
    <location>
        <begin position="555"/>
        <end position="573"/>
    </location>
</feature>
<sequence length="967" mass="107631">MALCTPLVSSVGALIPGFFLGLFIVLAWVTAMLAAVTVDTFALGFMYIVCCLGICWLGTLRLGKYGRLTLIISAVNTYFGILLLFYMFPTVYEGEAFVVPTNPPNSTHIDPDMFPAASRTMTGRFKEDFSIMTEEIQMVLDGQVSSPPLEYPVTVTKEIDSGPYDGAELYVQYVPGELMFGVEGGMFFVRGMWTWTDDDNPFALFRNFLSMFGIASALFVASLLTPPWRTSRSFVRENLSEMISSAIQPTADTGQALKGVRVKQPNTKQVNALHNSIGTFTSPHIMAVTTAFEPYVICPGLTVSTWLPLKDVIVASLNLATLAEELAAKSISCNLESELLHGSIRYSTGEFLNTSARFLESSSTVVTKEPPCRALWQDGIQAKECLRSFSGDLEALQEKSASCRQELLRLAEEQRMAQGLSLGNADELVFFCALRYGQALFRFGRRVHRLLQAQQTHQGSNILLNVFPFFWVPQLMVRRLLYSLRSIAQFWKWTKERWWKKKQVIWTLKFTLGLAALVAPTVFSPAFRKWELAGGGTMSGGFVQVKGQPPGRFSGWFPLGFITTFSITLEGSVHKGALRALGTGVGALSAWLALLFFESSIYSLIAWMCVTNFLAYLTTTHPTEPLLGTNPTYGYAVHLFSITQAIIVLSAYRELGERDQLTLNRMVANICGILTSIIVSAIIPFKTNKTVHEILDSGLYLCTSLTETMLNKVTHVEASGEFERTLFKVRKLCMADTLESYAEELRRGRLLLEDASIFPQMHVLSVDQSLSPQLVRMTLYHARLTRVHTFLYRLLSDINVEEREVLAAKQLHEQLVSKLLFRKHPTSLAGNDKIALGDSSIQAAVLHFFQSPSFLQMVADFVQGCNICLGRVNIEYCTGEIGDSDGRPSLEEAAAELARSASACRDAALKIQYLRDADGEKKSLANGLLVSKLMVFIHELEYCFHYLRGIVEDFYPPPDEKSECANK</sequence>
<comment type="subcellular location">
    <subcellularLocation>
        <location evidence="1">Membrane</location>
        <topology evidence="1">Multi-pass membrane protein</topology>
    </subcellularLocation>
</comment>
<evidence type="ECO:0000313" key="7">
    <source>
        <dbReference type="EMBL" id="CAE0606289.1"/>
    </source>
</evidence>
<dbReference type="InterPro" id="IPR049453">
    <property type="entry name" value="Memb_transporter_dom"/>
</dbReference>
<name>A0A7S3XBB3_9CHLO</name>
<feature type="transmembrane region" description="Helical" evidence="5">
    <location>
        <begin position="585"/>
        <end position="615"/>
    </location>
</feature>
<dbReference type="EMBL" id="HBIS01000133">
    <property type="protein sequence ID" value="CAE0606289.1"/>
    <property type="molecule type" value="Transcribed_RNA"/>
</dbReference>
<feature type="domain" description="Integral membrane bound transporter" evidence="6">
    <location>
        <begin position="555"/>
        <end position="679"/>
    </location>
</feature>
<feature type="transmembrane region" description="Helical" evidence="5">
    <location>
        <begin position="504"/>
        <end position="523"/>
    </location>
</feature>
<proteinExistence type="predicted"/>
<feature type="transmembrane region" description="Helical" evidence="5">
    <location>
        <begin position="67"/>
        <end position="88"/>
    </location>
</feature>
<dbReference type="Pfam" id="PF13515">
    <property type="entry name" value="FUSC_2"/>
    <property type="match status" value="1"/>
</dbReference>
<feature type="transmembrane region" description="Helical" evidence="5">
    <location>
        <begin position="635"/>
        <end position="655"/>
    </location>
</feature>
<keyword evidence="2 5" id="KW-0812">Transmembrane</keyword>
<gene>
    <name evidence="7" type="ORF">PSAL00342_LOCUS105</name>
</gene>
<dbReference type="GO" id="GO:0016020">
    <property type="term" value="C:membrane"/>
    <property type="evidence" value="ECO:0007669"/>
    <property type="project" value="UniProtKB-SubCell"/>
</dbReference>
<accession>A0A7S3XBB3</accession>
<keyword evidence="4 5" id="KW-0472">Membrane</keyword>
<organism evidence="7">
    <name type="scientific">Picocystis salinarum</name>
    <dbReference type="NCBI Taxonomy" id="88271"/>
    <lineage>
        <taxon>Eukaryota</taxon>
        <taxon>Viridiplantae</taxon>
        <taxon>Chlorophyta</taxon>
        <taxon>Picocystophyceae</taxon>
        <taxon>Picocystales</taxon>
        <taxon>Picocystaceae</taxon>
        <taxon>Picocystis</taxon>
    </lineage>
</organism>
<feature type="transmembrane region" description="Helical" evidence="5">
    <location>
        <begin position="203"/>
        <end position="224"/>
    </location>
</feature>
<reference evidence="7" key="1">
    <citation type="submission" date="2021-01" db="EMBL/GenBank/DDBJ databases">
        <authorList>
            <person name="Corre E."/>
            <person name="Pelletier E."/>
            <person name="Niang G."/>
            <person name="Scheremetjew M."/>
            <person name="Finn R."/>
            <person name="Kale V."/>
            <person name="Holt S."/>
            <person name="Cochrane G."/>
            <person name="Meng A."/>
            <person name="Brown T."/>
            <person name="Cohen L."/>
        </authorList>
    </citation>
    <scope>NUCLEOTIDE SEQUENCE</scope>
    <source>
        <strain evidence="7">CCMP1897</strain>
    </source>
</reference>
<protein>
    <recommendedName>
        <fullName evidence="6">Integral membrane bound transporter domain-containing protein</fullName>
    </recommendedName>
</protein>
<dbReference type="AlphaFoldDB" id="A0A7S3XBB3"/>
<evidence type="ECO:0000256" key="4">
    <source>
        <dbReference type="ARBA" id="ARBA00023136"/>
    </source>
</evidence>
<feature type="transmembrane region" description="Helical" evidence="5">
    <location>
        <begin position="41"/>
        <end position="60"/>
    </location>
</feature>
<evidence type="ECO:0000256" key="3">
    <source>
        <dbReference type="ARBA" id="ARBA00022989"/>
    </source>
</evidence>
<evidence type="ECO:0000256" key="2">
    <source>
        <dbReference type="ARBA" id="ARBA00022692"/>
    </source>
</evidence>
<keyword evidence="3 5" id="KW-1133">Transmembrane helix</keyword>